<dbReference type="Proteomes" id="UP001168167">
    <property type="component" value="Unassembled WGS sequence"/>
</dbReference>
<reference evidence="10" key="2">
    <citation type="journal article" date="2023" name="Microbiome">
        <title>Synthase-selected sorting approach identifies a beta-lactone synthase in a nudibranch symbiotic bacterium.</title>
        <authorList>
            <person name="Dzunkova M."/>
            <person name="La Clair J.J."/>
            <person name="Tyml T."/>
            <person name="Doud D."/>
            <person name="Schulz F."/>
            <person name="Piquer-Esteban S."/>
            <person name="Porcel Sanchis D."/>
            <person name="Osborn A."/>
            <person name="Robinson D."/>
            <person name="Louie K.B."/>
            <person name="Bowen B.P."/>
            <person name="Bowers R.M."/>
            <person name="Lee J."/>
            <person name="Arnau V."/>
            <person name="Diaz-Villanueva W."/>
            <person name="Stepanauskas R."/>
            <person name="Gosliner T."/>
            <person name="Date S.V."/>
            <person name="Northen T.R."/>
            <person name="Cheng J.F."/>
            <person name="Burkart M.D."/>
            <person name="Woyke T."/>
        </authorList>
    </citation>
    <scope>NUCLEOTIDE SEQUENCE</scope>
    <source>
        <strain evidence="10">Df01</strain>
    </source>
</reference>
<gene>
    <name evidence="10" type="ORF">NQX30_01945</name>
</gene>
<feature type="transmembrane region" description="Helical" evidence="9">
    <location>
        <begin position="297"/>
        <end position="315"/>
    </location>
</feature>
<dbReference type="InterPro" id="IPR007272">
    <property type="entry name" value="Sulf_transp_TsuA/YedE"/>
</dbReference>
<evidence type="ECO:0000256" key="2">
    <source>
        <dbReference type="ARBA" id="ARBA00022448"/>
    </source>
</evidence>
<evidence type="ECO:0000256" key="1">
    <source>
        <dbReference type="ARBA" id="ARBA00004429"/>
    </source>
</evidence>
<evidence type="ECO:0000256" key="4">
    <source>
        <dbReference type="ARBA" id="ARBA00022519"/>
    </source>
</evidence>
<evidence type="ECO:0000256" key="8">
    <source>
        <dbReference type="ARBA" id="ARBA00035655"/>
    </source>
</evidence>
<evidence type="ECO:0000256" key="9">
    <source>
        <dbReference type="SAM" id="Phobius"/>
    </source>
</evidence>
<proteinExistence type="inferred from homology"/>
<evidence type="ECO:0000256" key="7">
    <source>
        <dbReference type="ARBA" id="ARBA00023136"/>
    </source>
</evidence>
<feature type="transmembrane region" description="Helical" evidence="9">
    <location>
        <begin position="82"/>
        <end position="101"/>
    </location>
</feature>
<feature type="transmembrane region" description="Helical" evidence="9">
    <location>
        <begin position="121"/>
        <end position="144"/>
    </location>
</feature>
<comment type="similarity">
    <text evidence="8">Belongs to the TsuA/YedE (TC 9.B.102) family.</text>
</comment>
<dbReference type="PANTHER" id="PTHR30574">
    <property type="entry name" value="INNER MEMBRANE PROTEIN YEDE"/>
    <property type="match status" value="1"/>
</dbReference>
<organism evidence="10 11">
    <name type="scientific">Candidatus Doriopsillibacter californiensis</name>
    <dbReference type="NCBI Taxonomy" id="2970740"/>
    <lineage>
        <taxon>Bacteria</taxon>
        <taxon>Pseudomonadati</taxon>
        <taxon>Pseudomonadota</taxon>
        <taxon>Gammaproteobacteria</taxon>
        <taxon>Candidatus Tethybacterales</taxon>
        <taxon>Candidatus Persebacteraceae</taxon>
        <taxon>Candidatus Doriopsillibacter</taxon>
    </lineage>
</organism>
<keyword evidence="7 9" id="KW-0472">Membrane</keyword>
<protein>
    <submittedName>
        <fullName evidence="10">YeeE/YedE family protein</fullName>
    </submittedName>
</protein>
<dbReference type="Pfam" id="PF04143">
    <property type="entry name" value="Sulf_transp"/>
    <property type="match status" value="1"/>
</dbReference>
<evidence type="ECO:0000313" key="11">
    <source>
        <dbReference type="Proteomes" id="UP001168167"/>
    </source>
</evidence>
<dbReference type="PANTHER" id="PTHR30574:SF1">
    <property type="entry name" value="SULPHUR TRANSPORT DOMAIN-CONTAINING PROTEIN"/>
    <property type="match status" value="1"/>
</dbReference>
<comment type="caution">
    <text evidence="10">The sequence shown here is derived from an EMBL/GenBank/DDBJ whole genome shotgun (WGS) entry which is preliminary data.</text>
</comment>
<keyword evidence="5 9" id="KW-0812">Transmembrane</keyword>
<keyword evidence="2" id="KW-0813">Transport</keyword>
<keyword evidence="3" id="KW-1003">Cell membrane</keyword>
<feature type="transmembrane region" description="Helical" evidence="9">
    <location>
        <begin position="225"/>
        <end position="245"/>
    </location>
</feature>
<feature type="transmembrane region" description="Helical" evidence="9">
    <location>
        <begin position="47"/>
        <end position="70"/>
    </location>
</feature>
<feature type="transmembrane region" description="Helical" evidence="9">
    <location>
        <begin position="189"/>
        <end position="213"/>
    </location>
</feature>
<keyword evidence="11" id="KW-1185">Reference proteome</keyword>
<evidence type="ECO:0000313" key="10">
    <source>
        <dbReference type="EMBL" id="MDM5147143.1"/>
    </source>
</evidence>
<evidence type="ECO:0000256" key="5">
    <source>
        <dbReference type="ARBA" id="ARBA00022692"/>
    </source>
</evidence>
<feature type="transmembrane region" description="Helical" evidence="9">
    <location>
        <begin position="151"/>
        <end position="169"/>
    </location>
</feature>
<sequence>MISTLSKNIIDFVAANWVYRLFGIAMWMLSGGFIVFLYIAYGWQKSALAITGLAIGVVFFRCQFGFSYTWRVLFTRGDGTGLRAQMLWIALAALPFAWLSGNIGGGDVYAVMNVRPLTTGIAVGALLFGVGMQLGGACTSGSIVGAGQGGTVPFISIAGFIAGAIVAAEQAEFWQELPAATSFSFYGEWGIWGALAIIAMGIVVILASLTLPLPSNSSAPPPKRMSLYVGAIILALLSIILLALAKQPWGIINGLSILGAKTLFILGYEDIEFWDYWSRFATGSDALHSGWFEGTQLVTTVSMLLGVVVAAVAAGKFSLSFGGGKRLLLSLSGGVIMGYGAQISYGCNIGSYISALSSGSAHGWLWLFFAFVGTAIGVGARRLVGLDK</sequence>
<accession>A0ABT7QKB3</accession>
<evidence type="ECO:0000256" key="6">
    <source>
        <dbReference type="ARBA" id="ARBA00022989"/>
    </source>
</evidence>
<feature type="transmembrane region" description="Helical" evidence="9">
    <location>
        <begin position="365"/>
        <end position="384"/>
    </location>
</feature>
<keyword evidence="4" id="KW-0997">Cell inner membrane</keyword>
<evidence type="ECO:0000256" key="3">
    <source>
        <dbReference type="ARBA" id="ARBA00022475"/>
    </source>
</evidence>
<dbReference type="EMBL" id="JANQAO010000001">
    <property type="protein sequence ID" value="MDM5147143.1"/>
    <property type="molecule type" value="Genomic_DNA"/>
</dbReference>
<comment type="subcellular location">
    <subcellularLocation>
        <location evidence="1">Cell inner membrane</location>
        <topology evidence="1">Multi-pass membrane protein</topology>
    </subcellularLocation>
</comment>
<name>A0ABT7QKB3_9GAMM</name>
<feature type="transmembrane region" description="Helical" evidence="9">
    <location>
        <begin position="21"/>
        <end position="41"/>
    </location>
</feature>
<feature type="transmembrane region" description="Helical" evidence="9">
    <location>
        <begin position="327"/>
        <end position="345"/>
    </location>
</feature>
<keyword evidence="6 9" id="KW-1133">Transmembrane helix</keyword>
<reference evidence="10" key="1">
    <citation type="submission" date="2022-08" db="EMBL/GenBank/DDBJ databases">
        <authorList>
            <person name="Dzunkova M."/>
            <person name="La Clair J."/>
            <person name="Tyml T."/>
            <person name="Doud D."/>
            <person name="Schulz F."/>
            <person name="Piquer S."/>
            <person name="Porcel Sanchis D."/>
            <person name="Osborn A."/>
            <person name="Robinson D."/>
            <person name="Louie K.B."/>
            <person name="Bowen B.P."/>
            <person name="Bowers R."/>
            <person name="Lee J."/>
            <person name="Arnau Llombart V."/>
            <person name="Diaz Villanueva W."/>
            <person name="Gosliner T."/>
            <person name="Northen T."/>
            <person name="Cheng J.-F."/>
            <person name="Burkart M.D."/>
            <person name="Woyke T."/>
        </authorList>
    </citation>
    <scope>NUCLEOTIDE SEQUENCE</scope>
    <source>
        <strain evidence="10">Df01</strain>
    </source>
</reference>